<keyword evidence="3" id="KW-1185">Reference proteome</keyword>
<proteinExistence type="predicted"/>
<organism evidence="2 3">
    <name type="scientific">Liparis tanakae</name>
    <name type="common">Tanaka's snailfish</name>
    <dbReference type="NCBI Taxonomy" id="230148"/>
    <lineage>
        <taxon>Eukaryota</taxon>
        <taxon>Metazoa</taxon>
        <taxon>Chordata</taxon>
        <taxon>Craniata</taxon>
        <taxon>Vertebrata</taxon>
        <taxon>Euteleostomi</taxon>
        <taxon>Actinopterygii</taxon>
        <taxon>Neopterygii</taxon>
        <taxon>Teleostei</taxon>
        <taxon>Neoteleostei</taxon>
        <taxon>Acanthomorphata</taxon>
        <taxon>Eupercaria</taxon>
        <taxon>Perciformes</taxon>
        <taxon>Cottioidei</taxon>
        <taxon>Cottales</taxon>
        <taxon>Liparidae</taxon>
        <taxon>Liparis</taxon>
    </lineage>
</organism>
<comment type="caution">
    <text evidence="2">The sequence shown here is derived from an EMBL/GenBank/DDBJ whole genome shotgun (WGS) entry which is preliminary data.</text>
</comment>
<gene>
    <name evidence="2" type="primary">SLC22A4_1</name>
    <name evidence="2" type="ORF">EYF80_065547</name>
</gene>
<dbReference type="OrthoDB" id="3936150at2759"/>
<feature type="compositionally biased region" description="Polar residues" evidence="1">
    <location>
        <begin position="107"/>
        <end position="116"/>
    </location>
</feature>
<evidence type="ECO:0000256" key="1">
    <source>
        <dbReference type="SAM" id="MobiDB-lite"/>
    </source>
</evidence>
<protein>
    <submittedName>
        <fullName evidence="2">Solute carrier family 22 member 4</fullName>
    </submittedName>
</protein>
<evidence type="ECO:0000313" key="3">
    <source>
        <dbReference type="Proteomes" id="UP000314294"/>
    </source>
</evidence>
<dbReference type="EMBL" id="SRLO01015713">
    <property type="protein sequence ID" value="TNN24330.1"/>
    <property type="molecule type" value="Genomic_DNA"/>
</dbReference>
<name>A0A4Z2E6Y2_9TELE</name>
<dbReference type="Proteomes" id="UP000314294">
    <property type="component" value="Unassembled WGS sequence"/>
</dbReference>
<reference evidence="2 3" key="1">
    <citation type="submission" date="2019-03" db="EMBL/GenBank/DDBJ databases">
        <title>First draft genome of Liparis tanakae, snailfish: a comprehensive survey of snailfish specific genes.</title>
        <authorList>
            <person name="Kim W."/>
            <person name="Song I."/>
            <person name="Jeong J.-H."/>
            <person name="Kim D."/>
            <person name="Kim S."/>
            <person name="Ryu S."/>
            <person name="Song J.Y."/>
            <person name="Lee S.K."/>
        </authorList>
    </citation>
    <scope>NUCLEOTIDE SEQUENCE [LARGE SCALE GENOMIC DNA]</scope>
    <source>
        <tissue evidence="2">Muscle</tissue>
    </source>
</reference>
<sequence length="183" mass="20655">MAELVSVHKDSGRSAWCRLEPEAGRPERSSCSRYRLDPVQSQNHELVSNLSSLEVLLANLTQEGCKDGWTYSTEHYESTVVTEESMLENQWVPGGTSKFKEEPVGSRKNQWVQGRTSGFKEEPVGSRRNQWVRKFNLVCADQWKQPMSSLVYFLGGLTGCFISGQISDRYVRCLMCCQSTSGS</sequence>
<evidence type="ECO:0000313" key="2">
    <source>
        <dbReference type="EMBL" id="TNN24330.1"/>
    </source>
</evidence>
<feature type="region of interest" description="Disordered" evidence="1">
    <location>
        <begin position="98"/>
        <end position="122"/>
    </location>
</feature>
<dbReference type="AlphaFoldDB" id="A0A4Z2E6Y2"/>
<accession>A0A4Z2E6Y2</accession>